<dbReference type="SUPFAM" id="SSF56059">
    <property type="entry name" value="Glutathione synthetase ATP-binding domain-like"/>
    <property type="match status" value="1"/>
</dbReference>
<proteinExistence type="predicted"/>
<dbReference type="InterPro" id="IPR005479">
    <property type="entry name" value="CPAse_ATP-bd"/>
</dbReference>
<keyword evidence="4 6" id="KW-0067">ATP-binding</keyword>
<comment type="catalytic activity">
    <reaction evidence="5">
        <text>N(6)-biotinyl-L-lysyl-[protein] + hydrogencarbonate + ATP = N(6)-carboxybiotinyl-L-lysyl-[protein] + ADP + phosphate + H(+)</text>
        <dbReference type="Rhea" id="RHEA:13501"/>
        <dbReference type="Rhea" id="RHEA-COMP:10505"/>
        <dbReference type="Rhea" id="RHEA-COMP:10506"/>
        <dbReference type="ChEBI" id="CHEBI:15378"/>
        <dbReference type="ChEBI" id="CHEBI:17544"/>
        <dbReference type="ChEBI" id="CHEBI:30616"/>
        <dbReference type="ChEBI" id="CHEBI:43474"/>
        <dbReference type="ChEBI" id="CHEBI:83144"/>
        <dbReference type="ChEBI" id="CHEBI:83145"/>
        <dbReference type="ChEBI" id="CHEBI:456216"/>
        <dbReference type="EC" id="6.3.4.14"/>
    </reaction>
</comment>
<dbReference type="SUPFAM" id="SSF51230">
    <property type="entry name" value="Single hybrid motif"/>
    <property type="match status" value="1"/>
</dbReference>
<keyword evidence="2" id="KW-0436">Ligase</keyword>
<keyword evidence="7" id="KW-0444">Lipid biosynthesis</keyword>
<dbReference type="InterPro" id="IPR051602">
    <property type="entry name" value="ACC_Biotin_Carboxylase"/>
</dbReference>
<dbReference type="GO" id="GO:0005524">
    <property type="term" value="F:ATP binding"/>
    <property type="evidence" value="ECO:0007669"/>
    <property type="project" value="UniProtKB-UniRule"/>
</dbReference>
<feature type="non-terminal residue" evidence="10">
    <location>
        <position position="1"/>
    </location>
</feature>
<dbReference type="GO" id="GO:0046872">
    <property type="term" value="F:metal ion binding"/>
    <property type="evidence" value="ECO:0007669"/>
    <property type="project" value="InterPro"/>
</dbReference>
<dbReference type="PROSITE" id="PS50979">
    <property type="entry name" value="BC"/>
    <property type="match status" value="1"/>
</dbReference>
<evidence type="ECO:0000313" key="11">
    <source>
        <dbReference type="Proteomes" id="UP000702544"/>
    </source>
</evidence>
<comment type="function">
    <text evidence="1 7">This protein is a component of the acetyl coenzyme A carboxylase complex; first, biotin carboxylase catalyzes the carboxylation of the carrier protein and then the transcarboxylase transfers the carboxyl group to form malonyl-CoA.</text>
</comment>
<keyword evidence="7" id="KW-0276">Fatty acid metabolism</keyword>
<dbReference type="InterPro" id="IPR011053">
    <property type="entry name" value="Single_hybrid_motif"/>
</dbReference>
<evidence type="ECO:0000259" key="9">
    <source>
        <dbReference type="PROSITE" id="PS50979"/>
    </source>
</evidence>
<evidence type="ECO:0000256" key="2">
    <source>
        <dbReference type="ARBA" id="ARBA00022598"/>
    </source>
</evidence>
<feature type="domain" description="ATP-grasp" evidence="8">
    <location>
        <begin position="1"/>
        <end position="66"/>
    </location>
</feature>
<reference evidence="10 11" key="1">
    <citation type="submission" date="2020-01" db="EMBL/GenBank/DDBJ databases">
        <title>Genomes assembled from Gulf of Kutch pelagic sediment metagenomes.</title>
        <authorList>
            <person name="Chandrashekar M."/>
            <person name="Mahajan M.S."/>
            <person name="Dave K.J."/>
            <person name="Vatsa P."/>
            <person name="Nathani N.M."/>
        </authorList>
    </citation>
    <scope>NUCLEOTIDE SEQUENCE [LARGE SCALE GENOMIC DNA]</scope>
    <source>
        <strain evidence="10">KS3-K002</strain>
    </source>
</reference>
<dbReference type="Proteomes" id="UP000702544">
    <property type="component" value="Unassembled WGS sequence"/>
</dbReference>
<evidence type="ECO:0000256" key="6">
    <source>
        <dbReference type="PROSITE-ProRule" id="PRU00409"/>
    </source>
</evidence>
<protein>
    <recommendedName>
        <fullName evidence="7">Biotin carboxyl carrier protein of acetyl-CoA carboxylase</fullName>
    </recommendedName>
</protein>
<dbReference type="InterPro" id="IPR011054">
    <property type="entry name" value="Rudment_hybrid_motif"/>
</dbReference>
<dbReference type="AlphaFoldDB" id="A0AAE5CCN1"/>
<dbReference type="InterPro" id="IPR011761">
    <property type="entry name" value="ATP-grasp"/>
</dbReference>
<dbReference type="InterPro" id="IPR005482">
    <property type="entry name" value="Biotin_COase_C"/>
</dbReference>
<dbReference type="Pfam" id="PF02786">
    <property type="entry name" value="CPSase_L_D2"/>
    <property type="match status" value="1"/>
</dbReference>
<comment type="caution">
    <text evidence="10">The sequence shown here is derived from an EMBL/GenBank/DDBJ whole genome shotgun (WGS) entry which is preliminary data.</text>
</comment>
<dbReference type="Gene3D" id="3.30.470.20">
    <property type="entry name" value="ATP-grasp fold, B domain"/>
    <property type="match status" value="1"/>
</dbReference>
<dbReference type="GO" id="GO:0003989">
    <property type="term" value="F:acetyl-CoA carboxylase activity"/>
    <property type="evidence" value="ECO:0007669"/>
    <property type="project" value="InterPro"/>
</dbReference>
<dbReference type="SMART" id="SM00878">
    <property type="entry name" value="Biotin_carb_C"/>
    <property type="match status" value="1"/>
</dbReference>
<dbReference type="PANTHER" id="PTHR48095:SF2">
    <property type="entry name" value="BIOTIN CARBOXYLASE, CHLOROPLASTIC"/>
    <property type="match status" value="1"/>
</dbReference>
<dbReference type="PANTHER" id="PTHR48095">
    <property type="entry name" value="PYRUVATE CARBOXYLASE SUBUNIT A"/>
    <property type="match status" value="1"/>
</dbReference>
<dbReference type="Pfam" id="PF00364">
    <property type="entry name" value="Biotin_lipoyl"/>
    <property type="match status" value="1"/>
</dbReference>
<evidence type="ECO:0000313" key="10">
    <source>
        <dbReference type="EMBL" id="NIR74414.1"/>
    </source>
</evidence>
<name>A0AAE5CCN1_9BACT</name>
<dbReference type="InterPro" id="IPR001249">
    <property type="entry name" value="AcCoA_biotinCC"/>
</dbReference>
<dbReference type="PROSITE" id="PS00867">
    <property type="entry name" value="CPSASE_2"/>
    <property type="match status" value="1"/>
</dbReference>
<evidence type="ECO:0000256" key="3">
    <source>
        <dbReference type="ARBA" id="ARBA00022741"/>
    </source>
</evidence>
<accession>A0AAE5CCN1</accession>
<dbReference type="PROSITE" id="PS50975">
    <property type="entry name" value="ATP_GRASP"/>
    <property type="match status" value="1"/>
</dbReference>
<organism evidence="10 11">
    <name type="scientific">Candidatus Kutchimonas denitrificans</name>
    <dbReference type="NCBI Taxonomy" id="3056748"/>
    <lineage>
        <taxon>Bacteria</taxon>
        <taxon>Pseudomonadati</taxon>
        <taxon>Gemmatimonadota</taxon>
        <taxon>Gemmatimonadia</taxon>
        <taxon>Candidatus Palauibacterales</taxon>
        <taxon>Candidatus Palauibacteraceae</taxon>
        <taxon>Candidatus Kutchimonas</taxon>
    </lineage>
</organism>
<evidence type="ECO:0000256" key="7">
    <source>
        <dbReference type="RuleBase" id="RU364072"/>
    </source>
</evidence>
<evidence type="ECO:0000259" key="8">
    <source>
        <dbReference type="PROSITE" id="PS50975"/>
    </source>
</evidence>
<dbReference type="GO" id="GO:0009317">
    <property type="term" value="C:acetyl-CoA carboxylase complex"/>
    <property type="evidence" value="ECO:0007669"/>
    <property type="project" value="InterPro"/>
</dbReference>
<gene>
    <name evidence="10" type="ORF">GWO12_04780</name>
</gene>
<evidence type="ECO:0000256" key="1">
    <source>
        <dbReference type="ARBA" id="ARBA00003761"/>
    </source>
</evidence>
<dbReference type="EMBL" id="JAACAK010000037">
    <property type="protein sequence ID" value="NIR74414.1"/>
    <property type="molecule type" value="Genomic_DNA"/>
</dbReference>
<feature type="domain" description="Biotin carboxylation" evidence="9">
    <location>
        <begin position="1"/>
        <end position="199"/>
    </location>
</feature>
<dbReference type="Gene3D" id="2.40.50.100">
    <property type="match status" value="1"/>
</dbReference>
<dbReference type="GO" id="GO:0006633">
    <property type="term" value="P:fatty acid biosynthetic process"/>
    <property type="evidence" value="ECO:0007669"/>
    <property type="project" value="UniProtKB-KW"/>
</dbReference>
<keyword evidence="7" id="KW-0443">Lipid metabolism</keyword>
<dbReference type="InterPro" id="IPR011764">
    <property type="entry name" value="Biotin_carboxylation_dom"/>
</dbReference>
<evidence type="ECO:0000256" key="5">
    <source>
        <dbReference type="ARBA" id="ARBA00048600"/>
    </source>
</evidence>
<dbReference type="SUPFAM" id="SSF51246">
    <property type="entry name" value="Rudiment single hybrid motif"/>
    <property type="match status" value="1"/>
</dbReference>
<keyword evidence="7" id="KW-0275">Fatty acid biosynthesis</keyword>
<keyword evidence="7" id="KW-0092">Biotin</keyword>
<dbReference type="GO" id="GO:0004075">
    <property type="term" value="F:biotin carboxylase activity"/>
    <property type="evidence" value="ECO:0007669"/>
    <property type="project" value="UniProtKB-EC"/>
</dbReference>
<dbReference type="CDD" id="cd06850">
    <property type="entry name" value="biotinyl_domain"/>
    <property type="match status" value="1"/>
</dbReference>
<keyword evidence="3 6" id="KW-0547">Nucleotide-binding</keyword>
<comment type="pathway">
    <text evidence="7">Lipid metabolism; fatty acid biosynthesis.</text>
</comment>
<dbReference type="Pfam" id="PF02785">
    <property type="entry name" value="Biotin_carb_C"/>
    <property type="match status" value="1"/>
</dbReference>
<evidence type="ECO:0000256" key="4">
    <source>
        <dbReference type="ARBA" id="ARBA00022840"/>
    </source>
</evidence>
<dbReference type="InterPro" id="IPR000089">
    <property type="entry name" value="Biotin_lipoyl"/>
</dbReference>
<dbReference type="PRINTS" id="PR01071">
    <property type="entry name" value="ACOABIOTINCC"/>
</dbReference>
<sequence>EAVFTYAEAIADEIDYIGAGTVEFIYDRAEEAVYFMEMNTRLQVEHPVTELCTGVDIVREQIRVAAGESIADLKVSSKGYAMEVRINAERMVASADGGYTFAPSPGRIAKLRLPEAPNIRVVSAVEEGDEIPPYYDSLIVQIIAHGRTRNSVVKALREYLALVEIEGVYTNLALMEAILDDPVFKEGDYDTGFIGGFFQRADMPAVLARSEARNRSALSAIDVEAIRIENSDELRVLSPRTGVFYVAPTPDDPPFVEVGDEFDVNQPLCLLEAMKVFENLRLADFNSSSGPELFAQDHQFTVTRVLAENGQTVNQGDLLFIVKPVAKKEAKSGEAKIAAAGDD</sequence>